<dbReference type="HOGENOM" id="CLU_1265724_0_0_5"/>
<gene>
    <name evidence="2" type="ordered locus">Mnod_7907</name>
</gene>
<proteinExistence type="predicted"/>
<dbReference type="Proteomes" id="UP000008207">
    <property type="component" value="Plasmid pMNOD02"/>
</dbReference>
<name>B8IWM6_METNO</name>
<keyword evidence="2" id="KW-0614">Plasmid</keyword>
<feature type="compositionally biased region" description="Basic residues" evidence="1">
    <location>
        <begin position="188"/>
        <end position="203"/>
    </location>
</feature>
<sequence>MRVLGPIVLAQILLLMGVQAEVSVRGRIGAALVRHQHLRRRALLLDQLAKQLQGRLLVALGLNQQIQRDDGHALALQLRPCTARHQSDGSVVVDRTVIRSRRKSRRNPDIDARWSPADARKALLWRETRKFRPLVIGSCPSIWGKVPTMFLCQSKSMRRNEVCENNPKSPTCPSPSPISGGPLERCPIRLRRKHRPRIRRPRRSCGPPRVRSACRLGG</sequence>
<evidence type="ECO:0000313" key="2">
    <source>
        <dbReference type="EMBL" id="ACL62917.1"/>
    </source>
</evidence>
<accession>B8IWM6</accession>
<geneLocation type="plasmid" evidence="2 3">
    <name>pMNOD02</name>
</geneLocation>
<organism evidence="2 3">
    <name type="scientific">Methylobacterium nodulans (strain LMG 21967 / CNCM I-2342 / ORS 2060)</name>
    <dbReference type="NCBI Taxonomy" id="460265"/>
    <lineage>
        <taxon>Bacteria</taxon>
        <taxon>Pseudomonadati</taxon>
        <taxon>Pseudomonadota</taxon>
        <taxon>Alphaproteobacteria</taxon>
        <taxon>Hyphomicrobiales</taxon>
        <taxon>Methylobacteriaceae</taxon>
        <taxon>Methylobacterium</taxon>
    </lineage>
</organism>
<keyword evidence="3" id="KW-1185">Reference proteome</keyword>
<reference evidence="3" key="1">
    <citation type="submission" date="2009-01" db="EMBL/GenBank/DDBJ databases">
        <title>Complete sequence of plasmid 2 of Methylobacterium nodulans ORS 2060.</title>
        <authorList>
            <consortium name="US DOE Joint Genome Institute"/>
            <person name="Lucas S."/>
            <person name="Copeland A."/>
            <person name="Lapidus A."/>
            <person name="Glavina del Rio T."/>
            <person name="Dalin E."/>
            <person name="Tice H."/>
            <person name="Bruce D."/>
            <person name="Goodwin L."/>
            <person name="Pitluck S."/>
            <person name="Sims D."/>
            <person name="Brettin T."/>
            <person name="Detter J.C."/>
            <person name="Han C."/>
            <person name="Larimer F."/>
            <person name="Land M."/>
            <person name="Hauser L."/>
            <person name="Kyrpides N."/>
            <person name="Ivanova N."/>
            <person name="Marx C.J."/>
            <person name="Richardson P."/>
        </authorList>
    </citation>
    <scope>NUCLEOTIDE SEQUENCE [LARGE SCALE GENOMIC DNA]</scope>
    <source>
        <strain evidence="3">LMG 21967 / CNCM I-2342 / ORS 2060</strain>
        <plasmid evidence="3">Plasmid pMNOD02</plasmid>
    </source>
</reference>
<evidence type="ECO:0000313" key="3">
    <source>
        <dbReference type="Proteomes" id="UP000008207"/>
    </source>
</evidence>
<feature type="region of interest" description="Disordered" evidence="1">
    <location>
        <begin position="162"/>
        <end position="218"/>
    </location>
</feature>
<evidence type="ECO:0000256" key="1">
    <source>
        <dbReference type="SAM" id="MobiDB-lite"/>
    </source>
</evidence>
<protein>
    <submittedName>
        <fullName evidence="2">Uncharacterized protein</fullName>
    </submittedName>
</protein>
<dbReference type="KEGG" id="mno:Mnod_7907"/>
<dbReference type="AlphaFoldDB" id="B8IWM6"/>
<dbReference type="EMBL" id="CP001351">
    <property type="protein sequence ID" value="ACL62917.1"/>
    <property type="molecule type" value="Genomic_DNA"/>
</dbReference>